<evidence type="ECO:0000313" key="2">
    <source>
        <dbReference type="EMBL" id="QLQ30647.1"/>
    </source>
</evidence>
<evidence type="ECO:0000256" key="1">
    <source>
        <dbReference type="SAM" id="MobiDB-lite"/>
    </source>
</evidence>
<dbReference type="AlphaFoldDB" id="A0A7L6ANK7"/>
<feature type="compositionally biased region" description="Low complexity" evidence="1">
    <location>
        <begin position="108"/>
        <end position="211"/>
    </location>
</feature>
<feature type="compositionally biased region" description="Polar residues" evidence="1">
    <location>
        <begin position="88"/>
        <end position="99"/>
    </location>
</feature>
<feature type="compositionally biased region" description="Basic and acidic residues" evidence="1">
    <location>
        <begin position="55"/>
        <end position="72"/>
    </location>
</feature>
<evidence type="ECO:0000313" key="3">
    <source>
        <dbReference type="Proteomes" id="UP000510621"/>
    </source>
</evidence>
<organism evidence="2 3">
    <name type="scientific">Candidatus Thiothrix singaporensis</name>
    <dbReference type="NCBI Taxonomy" id="2799669"/>
    <lineage>
        <taxon>Bacteria</taxon>
        <taxon>Pseudomonadati</taxon>
        <taxon>Pseudomonadota</taxon>
        <taxon>Gammaproteobacteria</taxon>
        <taxon>Thiotrichales</taxon>
        <taxon>Thiotrichaceae</taxon>
        <taxon>Thiothrix</taxon>
    </lineage>
</organism>
<gene>
    <name evidence="2" type="ORF">HZT40_02370</name>
</gene>
<reference evidence="2" key="1">
    <citation type="submission" date="2020-06" db="EMBL/GenBank/DDBJ databases">
        <title>Analysis procedures for assessing recovery of high quality, complete, closed genomes from Nanopore long read metagenome sequencing.</title>
        <authorList>
            <person name="Bessarab I."/>
            <person name="Arumugam K."/>
            <person name="Haryono M."/>
            <person name="Liu X."/>
            <person name="Roy S."/>
            <person name="Zuniga-Montanez R.E."/>
            <person name="Qiu G."/>
            <person name="Drautz-Moses D.I."/>
            <person name="Law Y.Y."/>
            <person name="Wuertz S."/>
            <person name="Lauro F.M."/>
            <person name="Huson D.H."/>
            <person name="Williams R.B."/>
        </authorList>
    </citation>
    <scope>NUCLEOTIDE SEQUENCE [LARGE SCALE GENOMIC DNA]</scope>
    <source>
        <strain evidence="2">SSD2</strain>
    </source>
</reference>
<protein>
    <submittedName>
        <fullName evidence="2">Uncharacterized protein</fullName>
    </submittedName>
</protein>
<accession>A0A7L6ANK7</accession>
<keyword evidence="3" id="KW-1185">Reference proteome</keyword>
<dbReference type="KEGG" id="this:HZT40_02370"/>
<dbReference type="Proteomes" id="UP000510621">
    <property type="component" value="Chromosome"/>
</dbReference>
<feature type="region of interest" description="Disordered" evidence="1">
    <location>
        <begin position="55"/>
        <end position="211"/>
    </location>
</feature>
<sequence length="482" mass="48177">MTPLSDTCSPYTLGICNDGQSVTLADRDPGLLAEVSAARQKATRVSKASAVIVPDKIEPAHPAEDQSLKQAKETPVVISVAPAAEVKTSGTTSDTANGQTTDGKKDASSTSSTTDTKSAATTTSSDSSKTSTGSTAVANTSTAGASSTGESKSTTATTATVTGATTNESKTSSTAAASTGSTVASDSRATAGTVATGSTPSTTASSTASNAATTVTTAGGTTVTFVTPSTSTASTGSVGSAVSATNVATTSAGATVDVASIAPVTAEVGAKESVTSELASRVITQAATDSTLKEVEKAAAETAPTVPVVSTPPVAEAKAQPFYWGRWSDYVEKGNVEQTMQYLRSKGQILGGNDVMLLASTEMNAPTLPKTGEVSFKMDKAEAHVLKGGNLHDASVSNPALTVNFDQNSFKTSLDVNSNALANGSEHLNANGALDPTTGALRSGIIDSNMTVIGKVANEASHAAYLFNQESTGIVGAASFVK</sequence>
<proteinExistence type="predicted"/>
<dbReference type="EMBL" id="CP059265">
    <property type="protein sequence ID" value="QLQ30647.1"/>
    <property type="molecule type" value="Genomic_DNA"/>
</dbReference>
<name>A0A7L6ANK7_9GAMM</name>